<dbReference type="STRING" id="1798495.A3C19_01815"/>
<dbReference type="AlphaFoldDB" id="A0A1F6DKD4"/>
<sequence>MNTNELLSTIEKARRAEDYKSMNVATDTLNMRLEGDTSPDAWATRSKMTYELHMAAYQQAKSSLQKSLGLAEQSATEARKAGDVAGELFTQMNTGGLLLPALGKMQEAMALSKKVADEAEALATAATDETEKKRLLRIAANAYYHRIRMTMELHGDPRVLSRWYELKDKVY</sequence>
<dbReference type="Proteomes" id="UP000178532">
    <property type="component" value="Unassembled WGS sequence"/>
</dbReference>
<gene>
    <name evidence="1" type="ORF">A3C19_01815</name>
</gene>
<proteinExistence type="predicted"/>
<reference evidence="1 2" key="1">
    <citation type="journal article" date="2016" name="Nat. Commun.">
        <title>Thousands of microbial genomes shed light on interconnected biogeochemical processes in an aquifer system.</title>
        <authorList>
            <person name="Anantharaman K."/>
            <person name="Brown C.T."/>
            <person name="Hug L.A."/>
            <person name="Sharon I."/>
            <person name="Castelle C.J."/>
            <person name="Probst A.J."/>
            <person name="Thomas B.C."/>
            <person name="Singh A."/>
            <person name="Wilkins M.J."/>
            <person name="Karaoz U."/>
            <person name="Brodie E.L."/>
            <person name="Williams K.H."/>
            <person name="Hubbard S.S."/>
            <person name="Banfield J.F."/>
        </authorList>
    </citation>
    <scope>NUCLEOTIDE SEQUENCE [LARGE SCALE GENOMIC DNA]</scope>
</reference>
<evidence type="ECO:0008006" key="3">
    <source>
        <dbReference type="Google" id="ProtNLM"/>
    </source>
</evidence>
<organism evidence="1 2">
    <name type="scientific">Candidatus Kaiserbacteria bacterium RIFCSPHIGHO2_02_FULL_54_22</name>
    <dbReference type="NCBI Taxonomy" id="1798495"/>
    <lineage>
        <taxon>Bacteria</taxon>
        <taxon>Candidatus Kaiseribacteriota</taxon>
    </lineage>
</organism>
<evidence type="ECO:0000313" key="2">
    <source>
        <dbReference type="Proteomes" id="UP000178532"/>
    </source>
</evidence>
<accession>A0A1F6DKD4</accession>
<protein>
    <recommendedName>
        <fullName evidence="3">DUF5667 domain-containing protein</fullName>
    </recommendedName>
</protein>
<comment type="caution">
    <text evidence="1">The sequence shown here is derived from an EMBL/GenBank/DDBJ whole genome shotgun (WGS) entry which is preliminary data.</text>
</comment>
<name>A0A1F6DKD4_9BACT</name>
<evidence type="ECO:0000313" key="1">
    <source>
        <dbReference type="EMBL" id="OGG61472.1"/>
    </source>
</evidence>
<dbReference type="EMBL" id="MFLI01000020">
    <property type="protein sequence ID" value="OGG61472.1"/>
    <property type="molecule type" value="Genomic_DNA"/>
</dbReference>